<reference evidence="1 2" key="2">
    <citation type="journal article" date="2022" name="Mol. Ecol. Resour.">
        <title>The genomes of chicory, endive, great burdock and yacon provide insights into Asteraceae paleo-polyploidization history and plant inulin production.</title>
        <authorList>
            <person name="Fan W."/>
            <person name="Wang S."/>
            <person name="Wang H."/>
            <person name="Wang A."/>
            <person name="Jiang F."/>
            <person name="Liu H."/>
            <person name="Zhao H."/>
            <person name="Xu D."/>
            <person name="Zhang Y."/>
        </authorList>
    </citation>
    <scope>NUCLEOTIDE SEQUENCE [LARGE SCALE GENOMIC DNA]</scope>
    <source>
        <strain evidence="2">cv. Yunnan</strain>
        <tissue evidence="1">Leaves</tissue>
    </source>
</reference>
<proteinExistence type="predicted"/>
<comment type="caution">
    <text evidence="1">The sequence shown here is derived from an EMBL/GenBank/DDBJ whole genome shotgun (WGS) entry which is preliminary data.</text>
</comment>
<gene>
    <name evidence="1" type="ORF">L1987_60710</name>
</gene>
<evidence type="ECO:0000313" key="2">
    <source>
        <dbReference type="Proteomes" id="UP001056120"/>
    </source>
</evidence>
<keyword evidence="2" id="KW-1185">Reference proteome</keyword>
<reference evidence="2" key="1">
    <citation type="journal article" date="2022" name="Mol. Ecol. Resour.">
        <title>The genomes of chicory, endive, great burdock and yacon provide insights into Asteraceae palaeo-polyploidization history and plant inulin production.</title>
        <authorList>
            <person name="Fan W."/>
            <person name="Wang S."/>
            <person name="Wang H."/>
            <person name="Wang A."/>
            <person name="Jiang F."/>
            <person name="Liu H."/>
            <person name="Zhao H."/>
            <person name="Xu D."/>
            <person name="Zhang Y."/>
        </authorList>
    </citation>
    <scope>NUCLEOTIDE SEQUENCE [LARGE SCALE GENOMIC DNA]</scope>
    <source>
        <strain evidence="2">cv. Yunnan</strain>
    </source>
</reference>
<sequence>MTHLFDYPLESIFDMSCEKGRGNYEERTEMLRLIVDLVEASIYAYNPEWSDTSVSRVSVDEQVAKDIQLIDSIAEKQAQIFSEECKLFPADVQIQSIYPLPNISDLEKQLTRQSSRLSSIQEMVDDLASKHSYDPDEDYDEADLKLQAHLESFLETARSFNTIYNKEIHLWTHMMEVPQLHGFGPAANRLLEAYKMVLKINIDPQEID</sequence>
<dbReference type="Proteomes" id="UP001056120">
    <property type="component" value="Linkage Group LG20"/>
</dbReference>
<protein>
    <submittedName>
        <fullName evidence="1">Uncharacterized protein</fullName>
    </submittedName>
</protein>
<organism evidence="1 2">
    <name type="scientific">Smallanthus sonchifolius</name>
    <dbReference type="NCBI Taxonomy" id="185202"/>
    <lineage>
        <taxon>Eukaryota</taxon>
        <taxon>Viridiplantae</taxon>
        <taxon>Streptophyta</taxon>
        <taxon>Embryophyta</taxon>
        <taxon>Tracheophyta</taxon>
        <taxon>Spermatophyta</taxon>
        <taxon>Magnoliopsida</taxon>
        <taxon>eudicotyledons</taxon>
        <taxon>Gunneridae</taxon>
        <taxon>Pentapetalae</taxon>
        <taxon>asterids</taxon>
        <taxon>campanulids</taxon>
        <taxon>Asterales</taxon>
        <taxon>Asteraceae</taxon>
        <taxon>Asteroideae</taxon>
        <taxon>Heliantheae alliance</taxon>
        <taxon>Millerieae</taxon>
        <taxon>Smallanthus</taxon>
    </lineage>
</organism>
<name>A0ACB9D8U0_9ASTR</name>
<evidence type="ECO:0000313" key="1">
    <source>
        <dbReference type="EMBL" id="KAI3743009.1"/>
    </source>
</evidence>
<dbReference type="EMBL" id="CM042037">
    <property type="protein sequence ID" value="KAI3743009.1"/>
    <property type="molecule type" value="Genomic_DNA"/>
</dbReference>
<accession>A0ACB9D8U0</accession>